<dbReference type="RefSeq" id="WP_004728904.1">
    <property type="nucleotide sequence ID" value="NZ_CABLCD010000020.1"/>
</dbReference>
<dbReference type="GeneID" id="50536499"/>
<proteinExistence type="predicted"/>
<keyword evidence="1" id="KW-0030">Aminoacyl-tRNA synthetase</keyword>
<comment type="caution">
    <text evidence="1">The sequence shown here is derived from an EMBL/GenBank/DDBJ whole genome shotgun (WGS) entry which is preliminary data.</text>
</comment>
<dbReference type="Proteomes" id="UP000051221">
    <property type="component" value="Unassembled WGS sequence"/>
</dbReference>
<dbReference type="OMA" id="HQLDMWL"/>
<dbReference type="GO" id="GO:0004812">
    <property type="term" value="F:aminoacyl-tRNA ligase activity"/>
    <property type="evidence" value="ECO:0007669"/>
    <property type="project" value="UniProtKB-KW"/>
</dbReference>
<gene>
    <name evidence="1" type="ORF">AMR76_15815</name>
</gene>
<dbReference type="InParanoid" id="A0A0Q2QYH9"/>
<dbReference type="Pfam" id="PF20090">
    <property type="entry name" value="DUF6482"/>
    <property type="match status" value="1"/>
</dbReference>
<dbReference type="OrthoDB" id="5917296at2"/>
<reference evidence="1 2" key="1">
    <citation type="submission" date="2015-08" db="EMBL/GenBank/DDBJ databases">
        <title>Antibacterial properties of a collection of Vibrionaceae strains.</title>
        <authorList>
            <person name="Giubergia S."/>
        </authorList>
    </citation>
    <scope>NUCLEOTIDE SEQUENCE [LARGE SCALE GENOMIC DNA]</scope>
    <source>
        <strain evidence="1 2">S0821</strain>
    </source>
</reference>
<dbReference type="InterPro" id="IPR045508">
    <property type="entry name" value="DUF6482"/>
</dbReference>
<name>A0A0Q2QYH9_VIBFU</name>
<organism evidence="1 2">
    <name type="scientific">Vibrio furnissii</name>
    <dbReference type="NCBI Taxonomy" id="29494"/>
    <lineage>
        <taxon>Bacteria</taxon>
        <taxon>Pseudomonadati</taxon>
        <taxon>Pseudomonadota</taxon>
        <taxon>Gammaproteobacteria</taxon>
        <taxon>Vibrionales</taxon>
        <taxon>Vibrionaceae</taxon>
        <taxon>Vibrio</taxon>
    </lineage>
</organism>
<keyword evidence="1" id="KW-0436">Ligase</keyword>
<evidence type="ECO:0000313" key="2">
    <source>
        <dbReference type="Proteomes" id="UP000051221"/>
    </source>
</evidence>
<evidence type="ECO:0000313" key="1">
    <source>
        <dbReference type="EMBL" id="KQH85021.1"/>
    </source>
</evidence>
<protein>
    <submittedName>
        <fullName evidence="1">Lysyl-tRNA synthetase</fullName>
    </submittedName>
</protein>
<sequence length="104" mass="11672">MMHKQQLTKWLHSPHKPGFEPPKVYVIGCADATHYTLGVEVKHRVEPLLDRGEPLHFSSLHAAKDQLSQLGLTHAYLRMSCAYEECGIAGGQKYSDIPLPISKH</sequence>
<dbReference type="AlphaFoldDB" id="A0A0Q2QYH9"/>
<keyword evidence="2" id="KW-1185">Reference proteome</keyword>
<dbReference type="EMBL" id="LKHS01000014">
    <property type="protein sequence ID" value="KQH85021.1"/>
    <property type="molecule type" value="Genomic_DNA"/>
</dbReference>
<accession>A0A0Q2QYH9</accession>